<name>A0AA40IVE2_CLONO</name>
<feature type="transmembrane region" description="Helical" evidence="1">
    <location>
        <begin position="12"/>
        <end position="33"/>
    </location>
</feature>
<keyword evidence="3" id="KW-1185">Reference proteome</keyword>
<keyword evidence="1" id="KW-0472">Membrane</keyword>
<dbReference type="AlphaFoldDB" id="A0AA40IVE2"/>
<proteinExistence type="predicted"/>
<comment type="caution">
    <text evidence="2">The sequence shown here is derived from an EMBL/GenBank/DDBJ whole genome shotgun (WGS) entry which is preliminary data.</text>
</comment>
<evidence type="ECO:0000313" key="3">
    <source>
        <dbReference type="Proteomes" id="UP000027770"/>
    </source>
</evidence>
<accession>A0AA40IVE2</accession>
<dbReference type="Proteomes" id="UP000027770">
    <property type="component" value="Unassembled WGS sequence"/>
</dbReference>
<keyword evidence="1" id="KW-1133">Transmembrane helix</keyword>
<reference evidence="2 3" key="1">
    <citation type="submission" date="2014-02" db="EMBL/GenBank/DDBJ databases">
        <title>Plasmidome dynamics in the species complex Clostridium novyi sensu lato converts strains of independent lineages into distinctly different pathogens.</title>
        <authorList>
            <person name="Skarin H."/>
            <person name="Segerman B."/>
        </authorList>
    </citation>
    <scope>NUCLEOTIDE SEQUENCE [LARGE SCALE GENOMIC DNA]</scope>
    <source>
        <strain evidence="2 3">ATCC 27606</strain>
    </source>
</reference>
<organism evidence="2 3">
    <name type="scientific">Clostridium novyi B str. ATCC 27606</name>
    <dbReference type="NCBI Taxonomy" id="1443123"/>
    <lineage>
        <taxon>Bacteria</taxon>
        <taxon>Bacillati</taxon>
        <taxon>Bacillota</taxon>
        <taxon>Clostridia</taxon>
        <taxon>Eubacteriales</taxon>
        <taxon>Clostridiaceae</taxon>
        <taxon>Clostridium</taxon>
    </lineage>
</organism>
<evidence type="ECO:0000313" key="2">
    <source>
        <dbReference type="EMBL" id="KEI17415.1"/>
    </source>
</evidence>
<evidence type="ECO:0000256" key="1">
    <source>
        <dbReference type="SAM" id="Phobius"/>
    </source>
</evidence>
<gene>
    <name evidence="2" type="ORF">Z959_07230</name>
</gene>
<feature type="transmembrane region" description="Helical" evidence="1">
    <location>
        <begin position="45"/>
        <end position="62"/>
    </location>
</feature>
<sequence>MIGSIFCACTDYFKAAGICFSFILGFFIETKYINFEVRQSFNIQIIKYILGISIALIIKIPMHI</sequence>
<dbReference type="EMBL" id="JENW01000032">
    <property type="protein sequence ID" value="KEI17415.1"/>
    <property type="molecule type" value="Genomic_DNA"/>
</dbReference>
<keyword evidence="1" id="KW-0812">Transmembrane</keyword>
<protein>
    <submittedName>
        <fullName evidence="2">Uncharacterized protein</fullName>
    </submittedName>
</protein>